<feature type="compositionally biased region" description="Polar residues" evidence="1">
    <location>
        <begin position="36"/>
        <end position="47"/>
    </location>
</feature>
<gene>
    <name evidence="2" type="ORF">OFUS_LOCUS25602</name>
</gene>
<evidence type="ECO:0000313" key="3">
    <source>
        <dbReference type="Proteomes" id="UP000749559"/>
    </source>
</evidence>
<organism evidence="2 3">
    <name type="scientific">Owenia fusiformis</name>
    <name type="common">Polychaete worm</name>
    <dbReference type="NCBI Taxonomy" id="6347"/>
    <lineage>
        <taxon>Eukaryota</taxon>
        <taxon>Metazoa</taxon>
        <taxon>Spiralia</taxon>
        <taxon>Lophotrochozoa</taxon>
        <taxon>Annelida</taxon>
        <taxon>Polychaeta</taxon>
        <taxon>Sedentaria</taxon>
        <taxon>Canalipalpata</taxon>
        <taxon>Sabellida</taxon>
        <taxon>Oweniida</taxon>
        <taxon>Oweniidae</taxon>
        <taxon>Owenia</taxon>
    </lineage>
</organism>
<dbReference type="Proteomes" id="UP000749559">
    <property type="component" value="Unassembled WGS sequence"/>
</dbReference>
<name>A0A8S4Q5P0_OWEFU</name>
<reference evidence="2" key="1">
    <citation type="submission" date="2022-03" db="EMBL/GenBank/DDBJ databases">
        <authorList>
            <person name="Martin C."/>
        </authorList>
    </citation>
    <scope>NUCLEOTIDE SEQUENCE</scope>
</reference>
<dbReference type="EMBL" id="CAIIXF020000012">
    <property type="protein sequence ID" value="CAH1801864.1"/>
    <property type="molecule type" value="Genomic_DNA"/>
</dbReference>
<feature type="region of interest" description="Disordered" evidence="1">
    <location>
        <begin position="34"/>
        <end position="114"/>
    </location>
</feature>
<sequence length="114" mass="11891">RNQQYNKDEKMKFVFLLIAVSVAYMAAGDSIRVKRQTSAPSGTNTPQPGALPSTTRTSTTTPTQPSTTNAQTTSPPSTESLSTSLGGSMPLSTNTTTTPAPLPPTITLQTAPPP</sequence>
<comment type="caution">
    <text evidence="2">The sequence shown here is derived from an EMBL/GenBank/DDBJ whole genome shotgun (WGS) entry which is preliminary data.</text>
</comment>
<dbReference type="AlphaFoldDB" id="A0A8S4Q5P0"/>
<feature type="compositionally biased region" description="Low complexity" evidence="1">
    <location>
        <begin position="52"/>
        <end position="114"/>
    </location>
</feature>
<feature type="non-terminal residue" evidence="2">
    <location>
        <position position="1"/>
    </location>
</feature>
<feature type="non-terminal residue" evidence="2">
    <location>
        <position position="114"/>
    </location>
</feature>
<proteinExistence type="predicted"/>
<evidence type="ECO:0000313" key="2">
    <source>
        <dbReference type="EMBL" id="CAH1801864.1"/>
    </source>
</evidence>
<keyword evidence="3" id="KW-1185">Reference proteome</keyword>
<evidence type="ECO:0000256" key="1">
    <source>
        <dbReference type="SAM" id="MobiDB-lite"/>
    </source>
</evidence>
<protein>
    <submittedName>
        <fullName evidence="2">Uncharacterized protein</fullName>
    </submittedName>
</protein>
<accession>A0A8S4Q5P0</accession>